<dbReference type="SUPFAM" id="SSF51735">
    <property type="entry name" value="NAD(P)-binding Rossmann-fold domains"/>
    <property type="match status" value="1"/>
</dbReference>
<evidence type="ECO:0000256" key="1">
    <source>
        <dbReference type="SAM" id="Phobius"/>
    </source>
</evidence>
<reference evidence="2" key="1">
    <citation type="submission" date="2013-08" db="EMBL/GenBank/DDBJ databases">
        <authorList>
            <person name="Mendez C."/>
            <person name="Richter M."/>
            <person name="Ferrer M."/>
            <person name="Sanchez J."/>
        </authorList>
    </citation>
    <scope>NUCLEOTIDE SEQUENCE</scope>
</reference>
<evidence type="ECO:0000313" key="2">
    <source>
        <dbReference type="EMBL" id="EQD42883.1"/>
    </source>
</evidence>
<keyword evidence="1" id="KW-1133">Transmembrane helix</keyword>
<feature type="transmembrane region" description="Helical" evidence="1">
    <location>
        <begin position="52"/>
        <end position="75"/>
    </location>
</feature>
<protein>
    <submittedName>
        <fullName evidence="2">NAD-dependent epimerase/dehydratase</fullName>
    </submittedName>
</protein>
<sequence length="119" mass="13049">SRVQPIFAGDLAKFLVLAAQKEESQGKTYETGGPRIYTYREMMEAIKRSRHLSAIIMGAPVGVMMASAVMQRLLLKSPLITPDVVRMALSDNVPLKNACVADFGMTLLGLEAWLEKSAH</sequence>
<name>T0ZCX0_9ZZZZ</name>
<dbReference type="AlphaFoldDB" id="T0ZCX0"/>
<accession>T0ZCX0</accession>
<comment type="caution">
    <text evidence="2">The sequence shown here is derived from an EMBL/GenBank/DDBJ whole genome shotgun (WGS) entry which is preliminary data.</text>
</comment>
<dbReference type="InterPro" id="IPR036291">
    <property type="entry name" value="NAD(P)-bd_dom_sf"/>
</dbReference>
<reference evidence="2" key="2">
    <citation type="journal article" date="2014" name="ISME J.">
        <title>Microbial stratification in low pH oxic and suboxic macroscopic growths along an acid mine drainage.</title>
        <authorList>
            <person name="Mendez-Garcia C."/>
            <person name="Mesa V."/>
            <person name="Sprenger R.R."/>
            <person name="Richter M."/>
            <person name="Diez M.S."/>
            <person name="Solano J."/>
            <person name="Bargiela R."/>
            <person name="Golyshina O.V."/>
            <person name="Manteca A."/>
            <person name="Ramos J.L."/>
            <person name="Gallego J.R."/>
            <person name="Llorente I."/>
            <person name="Martins Dos Santos V.A."/>
            <person name="Jensen O.N."/>
            <person name="Pelaez A.I."/>
            <person name="Sanchez J."/>
            <person name="Ferrer M."/>
        </authorList>
    </citation>
    <scope>NUCLEOTIDE SEQUENCE</scope>
</reference>
<dbReference type="EMBL" id="AUZX01011551">
    <property type="protein sequence ID" value="EQD42883.1"/>
    <property type="molecule type" value="Genomic_DNA"/>
</dbReference>
<feature type="non-terminal residue" evidence="2">
    <location>
        <position position="1"/>
    </location>
</feature>
<gene>
    <name evidence="2" type="ORF">B1A_15744</name>
</gene>
<proteinExistence type="predicted"/>
<organism evidence="2">
    <name type="scientific">mine drainage metagenome</name>
    <dbReference type="NCBI Taxonomy" id="410659"/>
    <lineage>
        <taxon>unclassified sequences</taxon>
        <taxon>metagenomes</taxon>
        <taxon>ecological metagenomes</taxon>
    </lineage>
</organism>
<keyword evidence="1" id="KW-0812">Transmembrane</keyword>
<dbReference type="Gene3D" id="3.40.50.720">
    <property type="entry name" value="NAD(P)-binding Rossmann-like Domain"/>
    <property type="match status" value="1"/>
</dbReference>
<keyword evidence="1" id="KW-0472">Membrane</keyword>